<dbReference type="AlphaFoldDB" id="A0A7X9XCB8"/>
<dbReference type="PROSITE" id="PS51006">
    <property type="entry name" value="PABS_2"/>
    <property type="match status" value="1"/>
</dbReference>
<evidence type="ECO:0000259" key="7">
    <source>
        <dbReference type="PROSITE" id="PS51006"/>
    </source>
</evidence>
<comment type="caution">
    <text evidence="5">Lacks conserved residue(s) required for the propagation of feature annotation.</text>
</comment>
<keyword evidence="5" id="KW-0812">Transmembrane</keyword>
<sequence>MRTSFLSKSNTLKLALFATGLSGIVAEYVLSTLATYFLGNSVLQWTLTLSFMLFAMGLGSRYSKYLDKNLIEKFILVEFLLSFLVSFSSIIAYGISAYVSFNQDLYVFPLPIDGVLIYFTSICIGFLIGLEIPLATRLNDSFETLKVNISSVMEKDYFGSLFGGLFFAFVGLPFLGLTYTPFILGFVNLSVAILLLWRLDDIVSPSWVKKLKAGSISLFIVIGVGMFYADKVINYGEQQLYKDKVVFQEQTSYQRLVVTKWKNDYWLYINGHLQLSTFDEWLYHEPMAIPALSLNGHPQKVLILGGGDGCLAREALKYPSVEKVTLVDLDPGMTRLGQEHPIFVELNGNALNHPKVEVINGDAFTYLEKTEEFFDVILMDFPDPKSIELGRLQSMETFRMCWHHLRPNGVIVTQAGSPYYATKAFYCIEKTMQEAGFNTIPMRNQVLTLGEWGWVMGTKTLSSEEMKNRIRNLDIEGIPTRWLNNESLHSITSFGKGLIEFDSLKVEVNTVHNPVLPTYYGKGNWDLF</sequence>
<evidence type="ECO:0000313" key="8">
    <source>
        <dbReference type="EMBL" id="NME71578.1"/>
    </source>
</evidence>
<dbReference type="PANTHER" id="PTHR43317:SF1">
    <property type="entry name" value="THERMOSPERMINE SYNTHASE ACAULIS5"/>
    <property type="match status" value="1"/>
</dbReference>
<dbReference type="InterPro" id="IPR030373">
    <property type="entry name" value="PABS_CS"/>
</dbReference>
<feature type="transmembrane region" description="Helical" evidence="5">
    <location>
        <begin position="12"/>
        <end position="30"/>
    </location>
</feature>
<keyword evidence="4 5" id="KW-0620">Polyamine biosynthesis</keyword>
<comment type="pathway">
    <text evidence="5">Amine and polyamine biosynthesis; spermidine biosynthesis; spermidine from putrescine: step 1/1.</text>
</comment>
<feature type="transmembrane region" description="Helical" evidence="5">
    <location>
        <begin position="182"/>
        <end position="199"/>
    </location>
</feature>
<proteinExistence type="inferred from homology"/>
<feature type="binding site" evidence="5">
    <location>
        <position position="328"/>
    </location>
    <ligand>
        <name>S-methyl-5'-thioadenosine</name>
        <dbReference type="ChEBI" id="CHEBI:17509"/>
    </ligand>
</feature>
<feature type="transmembrane region" description="Helical" evidence="5">
    <location>
        <begin position="74"/>
        <end position="95"/>
    </location>
</feature>
<dbReference type="UniPathway" id="UPA00248">
    <property type="reaction ID" value="UER00314"/>
</dbReference>
<feature type="binding site" evidence="5">
    <location>
        <position position="284"/>
    </location>
    <ligand>
        <name>spermidine</name>
        <dbReference type="ChEBI" id="CHEBI:57834"/>
    </ligand>
</feature>
<keyword evidence="5" id="KW-0472">Membrane</keyword>
<comment type="function">
    <text evidence="5">Catalyzes the irreversible transfer of a propylamine group from the amino donor S-adenosylmethioninamine (decarboxy-AdoMet) to putrescine (1,4-diaminobutane) to yield spermidine.</text>
</comment>
<dbReference type="HAMAP" id="MF_00198">
    <property type="entry name" value="Spermidine_synth"/>
    <property type="match status" value="1"/>
</dbReference>
<feature type="binding site" evidence="5">
    <location>
        <position position="308"/>
    </location>
    <ligand>
        <name>spermidine</name>
        <dbReference type="ChEBI" id="CHEBI:57834"/>
    </ligand>
</feature>
<dbReference type="GO" id="GO:0010487">
    <property type="term" value="F:thermospermine synthase activity"/>
    <property type="evidence" value="ECO:0007669"/>
    <property type="project" value="UniProtKB-ARBA"/>
</dbReference>
<dbReference type="InterPro" id="IPR030374">
    <property type="entry name" value="PABS"/>
</dbReference>
<reference evidence="8 9" key="1">
    <citation type="submission" date="2020-04" db="EMBL/GenBank/DDBJ databases">
        <title>Flammeovirga sp. SR4, a novel species isolated from seawater.</title>
        <authorList>
            <person name="Wang X."/>
        </authorList>
    </citation>
    <scope>NUCLEOTIDE SEQUENCE [LARGE SCALE GENOMIC DNA]</scope>
    <source>
        <strain evidence="8 9">ATCC 23126</strain>
    </source>
</reference>
<dbReference type="GO" id="GO:0005886">
    <property type="term" value="C:plasma membrane"/>
    <property type="evidence" value="ECO:0007669"/>
    <property type="project" value="UniProtKB-SubCell"/>
</dbReference>
<dbReference type="PROSITE" id="PS01330">
    <property type="entry name" value="PABS_1"/>
    <property type="match status" value="1"/>
</dbReference>
<feature type="transmembrane region" description="Helical" evidence="5">
    <location>
        <begin position="115"/>
        <end position="136"/>
    </location>
</feature>
<keyword evidence="9" id="KW-1185">Reference proteome</keyword>
<dbReference type="CDD" id="cd02440">
    <property type="entry name" value="AdoMet_MTases"/>
    <property type="match status" value="1"/>
</dbReference>
<comment type="caution">
    <text evidence="8">The sequence shown here is derived from an EMBL/GenBank/DDBJ whole genome shotgun (WGS) entry which is preliminary data.</text>
</comment>
<dbReference type="Gene3D" id="3.40.50.150">
    <property type="entry name" value="Vaccinia Virus protein VP39"/>
    <property type="match status" value="1"/>
</dbReference>
<comment type="subcellular location">
    <subcellularLocation>
        <location evidence="5">Cell membrane</location>
        <topology evidence="5">Multi-pass membrane protein</topology>
    </subcellularLocation>
</comment>
<dbReference type="GO" id="GO:0004766">
    <property type="term" value="F:spermidine synthase activity"/>
    <property type="evidence" value="ECO:0007669"/>
    <property type="project" value="UniProtKB-UniRule"/>
</dbReference>
<dbReference type="EC" id="2.5.1.16" evidence="5"/>
<dbReference type="Pfam" id="PF01564">
    <property type="entry name" value="Spermine_synth"/>
    <property type="match status" value="1"/>
</dbReference>
<evidence type="ECO:0000256" key="2">
    <source>
        <dbReference type="ARBA" id="ARBA00022679"/>
    </source>
</evidence>
<keyword evidence="3 5" id="KW-0745">Spermidine biosynthesis</keyword>
<dbReference type="EMBL" id="JABANE010000104">
    <property type="protein sequence ID" value="NME71578.1"/>
    <property type="molecule type" value="Genomic_DNA"/>
</dbReference>
<accession>A0A7X9XCB8</accession>
<comment type="similarity">
    <text evidence="1 5">Belongs to the spermidine/spermine synthase family.</text>
</comment>
<keyword evidence="2 5" id="KW-0808">Transferase</keyword>
<evidence type="ECO:0000256" key="4">
    <source>
        <dbReference type="ARBA" id="ARBA00023115"/>
    </source>
</evidence>
<feature type="binding site" evidence="5">
    <location>
        <begin position="362"/>
        <end position="363"/>
    </location>
    <ligand>
        <name>S-methyl-5'-thioadenosine</name>
        <dbReference type="ChEBI" id="CHEBI:17509"/>
    </ligand>
</feature>
<feature type="transmembrane region" description="Helical" evidence="5">
    <location>
        <begin position="42"/>
        <end position="62"/>
    </location>
</feature>
<dbReference type="GO" id="GO:0008295">
    <property type="term" value="P:spermidine biosynthetic process"/>
    <property type="evidence" value="ECO:0007669"/>
    <property type="project" value="UniProtKB-UniRule"/>
</dbReference>
<feature type="transmembrane region" description="Helical" evidence="5">
    <location>
        <begin position="211"/>
        <end position="229"/>
    </location>
</feature>
<dbReference type="Proteomes" id="UP000576082">
    <property type="component" value="Unassembled WGS sequence"/>
</dbReference>
<feature type="transmembrane region" description="Helical" evidence="5">
    <location>
        <begin position="157"/>
        <end position="176"/>
    </location>
</feature>
<name>A0A7X9XCB8_9BACT</name>
<organism evidence="8 9">
    <name type="scientific">Flammeovirga aprica JL-4</name>
    <dbReference type="NCBI Taxonomy" id="694437"/>
    <lineage>
        <taxon>Bacteria</taxon>
        <taxon>Pseudomonadati</taxon>
        <taxon>Bacteroidota</taxon>
        <taxon>Cytophagia</taxon>
        <taxon>Cytophagales</taxon>
        <taxon>Flammeovirgaceae</taxon>
        <taxon>Flammeovirga</taxon>
    </lineage>
</organism>
<evidence type="ECO:0000256" key="3">
    <source>
        <dbReference type="ARBA" id="ARBA00023066"/>
    </source>
</evidence>
<evidence type="ECO:0000313" key="9">
    <source>
        <dbReference type="Proteomes" id="UP000576082"/>
    </source>
</evidence>
<evidence type="ECO:0000256" key="5">
    <source>
        <dbReference type="HAMAP-Rule" id="MF_00198"/>
    </source>
</evidence>
<keyword evidence="5" id="KW-1133">Transmembrane helix</keyword>
<feature type="domain" description="PABS" evidence="7">
    <location>
        <begin position="224"/>
        <end position="459"/>
    </location>
</feature>
<keyword evidence="5" id="KW-1003">Cell membrane</keyword>
<comment type="subunit">
    <text evidence="5">Homodimer or homotetramer.</text>
</comment>
<evidence type="ECO:0000256" key="1">
    <source>
        <dbReference type="ARBA" id="ARBA00007867"/>
    </source>
</evidence>
<feature type="binding site" evidence="5">
    <location>
        <position position="254"/>
    </location>
    <ligand>
        <name>S-methyl-5'-thioadenosine</name>
        <dbReference type="ChEBI" id="CHEBI:17509"/>
    </ligand>
</feature>
<protein>
    <recommendedName>
        <fullName evidence="5">Polyamine aminopropyltransferase</fullName>
    </recommendedName>
    <alternativeName>
        <fullName evidence="5">Putrescine aminopropyltransferase</fullName>
        <shortName evidence="5">PAPT</shortName>
    </alternativeName>
    <alternativeName>
        <fullName evidence="5">Spermidine synthase</fullName>
        <shortName evidence="5">SPDS</shortName>
        <shortName evidence="5">SPDSY</shortName>
        <ecNumber evidence="5">2.5.1.16</ecNumber>
    </alternativeName>
</protein>
<dbReference type="InterPro" id="IPR001045">
    <property type="entry name" value="Spermi_synthase"/>
</dbReference>
<dbReference type="SUPFAM" id="SSF53335">
    <property type="entry name" value="S-adenosyl-L-methionine-dependent methyltransferases"/>
    <property type="match status" value="1"/>
</dbReference>
<dbReference type="NCBIfam" id="NF002956">
    <property type="entry name" value="PRK03612.1"/>
    <property type="match status" value="1"/>
</dbReference>
<dbReference type="InterPro" id="IPR029063">
    <property type="entry name" value="SAM-dependent_MTases_sf"/>
</dbReference>
<comment type="catalytic activity">
    <reaction evidence="5">
        <text>S-adenosyl 3-(methylsulfanyl)propylamine + putrescine = S-methyl-5'-thioadenosine + spermidine + H(+)</text>
        <dbReference type="Rhea" id="RHEA:12721"/>
        <dbReference type="ChEBI" id="CHEBI:15378"/>
        <dbReference type="ChEBI" id="CHEBI:17509"/>
        <dbReference type="ChEBI" id="CHEBI:57443"/>
        <dbReference type="ChEBI" id="CHEBI:57834"/>
        <dbReference type="ChEBI" id="CHEBI:326268"/>
        <dbReference type="EC" id="2.5.1.16"/>
    </reaction>
</comment>
<feature type="active site" description="Proton acceptor" evidence="5 6">
    <location>
        <position position="380"/>
    </location>
</feature>
<evidence type="ECO:0000256" key="6">
    <source>
        <dbReference type="PROSITE-ProRule" id="PRU00354"/>
    </source>
</evidence>
<dbReference type="RefSeq" id="WP_169659790.1">
    <property type="nucleotide sequence ID" value="NZ_JABANE010000104.1"/>
</dbReference>
<gene>
    <name evidence="5" type="primary">speE</name>
    <name evidence="8" type="ORF">HHU12_26660</name>
</gene>
<dbReference type="PANTHER" id="PTHR43317">
    <property type="entry name" value="THERMOSPERMINE SYNTHASE ACAULIS5"/>
    <property type="match status" value="1"/>
</dbReference>